<comment type="similarity">
    <text evidence="1">Belongs to the peptidase C2 family.</text>
</comment>
<evidence type="ECO:0000256" key="1">
    <source>
        <dbReference type="ARBA" id="ARBA00007623"/>
    </source>
</evidence>
<evidence type="ECO:0000256" key="5">
    <source>
        <dbReference type="ARBA" id="ARBA00022737"/>
    </source>
</evidence>
<evidence type="ECO:0000256" key="8">
    <source>
        <dbReference type="ARBA" id="ARBA00022807"/>
    </source>
</evidence>
<accession>A0AAE0F3F1</accession>
<proteinExistence type="inferred from homology"/>
<evidence type="ECO:0000256" key="9">
    <source>
        <dbReference type="ARBA" id="ARBA00022833"/>
    </source>
</evidence>
<dbReference type="InterPro" id="IPR022684">
    <property type="entry name" value="Calpain_cysteine_protease"/>
</dbReference>
<keyword evidence="7 11" id="KW-0378">Hydrolase</keyword>
<keyword evidence="4" id="KW-0479">Metal-binding</keyword>
<keyword evidence="8 11" id="KW-0788">Thiol protease</keyword>
<gene>
    <name evidence="13" type="ORF">CYMTET_40646</name>
</gene>
<evidence type="ECO:0000313" key="13">
    <source>
        <dbReference type="EMBL" id="KAK3249952.1"/>
    </source>
</evidence>
<evidence type="ECO:0000256" key="3">
    <source>
        <dbReference type="ARBA" id="ARBA00022670"/>
    </source>
</evidence>
<feature type="active site" evidence="10 11">
    <location>
        <position position="280"/>
    </location>
</feature>
<name>A0AAE0F3F1_9CHLO</name>
<dbReference type="AlphaFoldDB" id="A0AAE0F3F1"/>
<keyword evidence="14" id="KW-1185">Reference proteome</keyword>
<keyword evidence="5" id="KW-0677">Repeat</keyword>
<reference evidence="13 14" key="1">
    <citation type="journal article" date="2015" name="Genome Biol. Evol.">
        <title>Comparative Genomics of a Bacterivorous Green Alga Reveals Evolutionary Causalities and Consequences of Phago-Mixotrophic Mode of Nutrition.</title>
        <authorList>
            <person name="Burns J.A."/>
            <person name="Paasch A."/>
            <person name="Narechania A."/>
            <person name="Kim E."/>
        </authorList>
    </citation>
    <scope>NUCLEOTIDE SEQUENCE [LARGE SCALE GENOMIC DNA]</scope>
    <source>
        <strain evidence="13 14">PLY_AMNH</strain>
    </source>
</reference>
<dbReference type="Pfam" id="PF00648">
    <property type="entry name" value="Peptidase_C2"/>
    <property type="match status" value="1"/>
</dbReference>
<dbReference type="PANTHER" id="PTHR10183:SF379">
    <property type="entry name" value="CALPAIN-5"/>
    <property type="match status" value="1"/>
</dbReference>
<evidence type="ECO:0000313" key="14">
    <source>
        <dbReference type="Proteomes" id="UP001190700"/>
    </source>
</evidence>
<feature type="active site" evidence="10 11">
    <location>
        <position position="260"/>
    </location>
</feature>
<dbReference type="PANTHER" id="PTHR10183">
    <property type="entry name" value="CALPAIN"/>
    <property type="match status" value="1"/>
</dbReference>
<dbReference type="InterPro" id="IPR001300">
    <property type="entry name" value="Peptidase_C2_calpain_cat"/>
</dbReference>
<dbReference type="Proteomes" id="UP001190700">
    <property type="component" value="Unassembled WGS sequence"/>
</dbReference>
<evidence type="ECO:0000256" key="10">
    <source>
        <dbReference type="PIRSR" id="PIRSR622684-1"/>
    </source>
</evidence>
<keyword evidence="6" id="KW-0863">Zinc-finger</keyword>
<evidence type="ECO:0000256" key="6">
    <source>
        <dbReference type="ARBA" id="ARBA00022771"/>
    </source>
</evidence>
<sequence>MYEDSSFTGAKALGKLSGYQESELDSTFEWVRTSQVVSESSPSSSVKEDVPPMRLFQGKIEPADVCQGAVGDCWLIAAFACLAEFPGAIQKVFVTREQNSRGKYIIRLYDAIAEQWVRVTVDDTVPRKKGESGAFFVQPNGNELWVVLLEKAFAKFCGSYQALDGGQVVWAWQALTGDNVLELHLNQQGEWVRKDVVYPKERDERNRRAIRYRVSDEKFDDETVFKMLKQYNAQRSVMAGAITSGAGEVKHENVGLVAGHAYSIIEVVEVSSIKLLQLRNPWGSFEWKGDWSDNSTKWQEHPDIKTSLAFEPKDDGTFWMSYTDFCKHYNRVYICDRTADDDLRLDIREDEGCLGPTKGCVTGCCRFWCCCQGCCTIFCGHVSSKESVEVKRCGLC</sequence>
<dbReference type="SMART" id="SM00230">
    <property type="entry name" value="CysPc"/>
    <property type="match status" value="1"/>
</dbReference>
<dbReference type="Gene3D" id="3.90.70.10">
    <property type="entry name" value="Cysteine proteinases"/>
    <property type="match status" value="1"/>
</dbReference>
<keyword evidence="2" id="KW-0597">Phosphoprotein</keyword>
<dbReference type="GO" id="GO:0008270">
    <property type="term" value="F:zinc ion binding"/>
    <property type="evidence" value="ECO:0007669"/>
    <property type="project" value="UniProtKB-KW"/>
</dbReference>
<dbReference type="InterPro" id="IPR000169">
    <property type="entry name" value="Pept_cys_AS"/>
</dbReference>
<dbReference type="PROSITE" id="PS50203">
    <property type="entry name" value="CALPAIN_CAT"/>
    <property type="match status" value="1"/>
</dbReference>
<protein>
    <recommendedName>
        <fullName evidence="12">Calpain catalytic domain-containing protein</fullName>
    </recommendedName>
</protein>
<comment type="caution">
    <text evidence="13">The sequence shown here is derived from an EMBL/GenBank/DDBJ whole genome shotgun (WGS) entry which is preliminary data.</text>
</comment>
<evidence type="ECO:0000256" key="2">
    <source>
        <dbReference type="ARBA" id="ARBA00022553"/>
    </source>
</evidence>
<dbReference type="EMBL" id="LGRX02027010">
    <property type="protein sequence ID" value="KAK3249952.1"/>
    <property type="molecule type" value="Genomic_DNA"/>
</dbReference>
<dbReference type="SUPFAM" id="SSF54001">
    <property type="entry name" value="Cysteine proteinases"/>
    <property type="match status" value="1"/>
</dbReference>
<feature type="domain" description="Calpain catalytic" evidence="12">
    <location>
        <begin position="1"/>
        <end position="338"/>
    </location>
</feature>
<dbReference type="PROSITE" id="PS00139">
    <property type="entry name" value="THIOL_PROTEASE_CYS"/>
    <property type="match status" value="1"/>
</dbReference>
<evidence type="ECO:0000256" key="11">
    <source>
        <dbReference type="PROSITE-ProRule" id="PRU00239"/>
    </source>
</evidence>
<dbReference type="FunFam" id="3.90.70.10:FF:000010">
    <property type="entry name" value="Calpain 15"/>
    <property type="match status" value="1"/>
</dbReference>
<evidence type="ECO:0000256" key="7">
    <source>
        <dbReference type="ARBA" id="ARBA00022801"/>
    </source>
</evidence>
<dbReference type="CDD" id="cd00044">
    <property type="entry name" value="CysPc"/>
    <property type="match status" value="1"/>
</dbReference>
<organism evidence="13 14">
    <name type="scientific">Cymbomonas tetramitiformis</name>
    <dbReference type="NCBI Taxonomy" id="36881"/>
    <lineage>
        <taxon>Eukaryota</taxon>
        <taxon>Viridiplantae</taxon>
        <taxon>Chlorophyta</taxon>
        <taxon>Pyramimonadophyceae</taxon>
        <taxon>Pyramimonadales</taxon>
        <taxon>Pyramimonadaceae</taxon>
        <taxon>Cymbomonas</taxon>
    </lineage>
</organism>
<dbReference type="GO" id="GO:0006508">
    <property type="term" value="P:proteolysis"/>
    <property type="evidence" value="ECO:0007669"/>
    <property type="project" value="UniProtKB-KW"/>
</dbReference>
<keyword evidence="9" id="KW-0862">Zinc</keyword>
<evidence type="ECO:0000256" key="4">
    <source>
        <dbReference type="ARBA" id="ARBA00022723"/>
    </source>
</evidence>
<dbReference type="GO" id="GO:0004198">
    <property type="term" value="F:calcium-dependent cysteine-type endopeptidase activity"/>
    <property type="evidence" value="ECO:0007669"/>
    <property type="project" value="InterPro"/>
</dbReference>
<dbReference type="InterPro" id="IPR038765">
    <property type="entry name" value="Papain-like_cys_pep_sf"/>
</dbReference>
<feature type="active site" evidence="10 11">
    <location>
        <position position="73"/>
    </location>
</feature>
<evidence type="ECO:0000259" key="12">
    <source>
        <dbReference type="PROSITE" id="PS50203"/>
    </source>
</evidence>
<keyword evidence="3 11" id="KW-0645">Protease</keyword>
<dbReference type="PRINTS" id="PR00704">
    <property type="entry name" value="CALPAIN"/>
</dbReference>